<evidence type="ECO:0000313" key="2">
    <source>
        <dbReference type="Proteomes" id="UP000292027"/>
    </source>
</evidence>
<dbReference type="SUPFAM" id="SSF56112">
    <property type="entry name" value="Protein kinase-like (PK-like)"/>
    <property type="match status" value="1"/>
</dbReference>
<dbReference type="Gene3D" id="3.90.1200.10">
    <property type="match status" value="1"/>
</dbReference>
<dbReference type="EMBL" id="SHKR01000012">
    <property type="protein sequence ID" value="RZU15742.1"/>
    <property type="molecule type" value="Genomic_DNA"/>
</dbReference>
<keyword evidence="2" id="KW-1185">Reference proteome</keyword>
<evidence type="ECO:0000313" key="1">
    <source>
        <dbReference type="EMBL" id="RZU15742.1"/>
    </source>
</evidence>
<sequence>MSALLLMTGHPEVGTATLRHNPLNAVTATVERITYADGRTAVRKQLQSPADSTGPWAASTDPRHWNYWRRELEVYRDDELRGRLANAGLVLPEAQVEEWPDGAVLLMEDIGGTSGTQFSLAEHAALTRAFGRWQGQPASERPWMSTGFLRDYSTTRDVPWHLLTDDAAWQQPLIRETWPGQLREAWTRLMAQRDALLDLVASLPRATCHLDFWVSNVIQRPSGELALFDWAFTGDGALGEDIGNYIPDAVFDMFWPVERLPELAETCIANYLDGLHEAGWRGDPDQVRLAVMASGVKYAWLLPGLLGRASDPAHNAYHRQVDSRRLFHQRGQALMYVADWCAEALSRARR</sequence>
<proteinExistence type="predicted"/>
<evidence type="ECO:0008006" key="3">
    <source>
        <dbReference type="Google" id="ProtNLM"/>
    </source>
</evidence>
<dbReference type="RefSeq" id="WP_242000452.1">
    <property type="nucleotide sequence ID" value="NZ_SHKR01000012.1"/>
</dbReference>
<protein>
    <recommendedName>
        <fullName evidence="3">Aminoglycoside phosphotransferase</fullName>
    </recommendedName>
</protein>
<dbReference type="InterPro" id="IPR011009">
    <property type="entry name" value="Kinase-like_dom_sf"/>
</dbReference>
<gene>
    <name evidence="1" type="ORF">EV645_3280</name>
</gene>
<organism evidence="1 2">
    <name type="scientific">Kribbella rubisoli</name>
    <dbReference type="NCBI Taxonomy" id="3075929"/>
    <lineage>
        <taxon>Bacteria</taxon>
        <taxon>Bacillati</taxon>
        <taxon>Actinomycetota</taxon>
        <taxon>Actinomycetes</taxon>
        <taxon>Propionibacteriales</taxon>
        <taxon>Kribbellaceae</taxon>
        <taxon>Kribbella</taxon>
    </lineage>
</organism>
<accession>A0A4Q7WYS9</accession>
<comment type="caution">
    <text evidence="1">The sequence shown here is derived from an EMBL/GenBank/DDBJ whole genome shotgun (WGS) entry which is preliminary data.</text>
</comment>
<dbReference type="AlphaFoldDB" id="A0A4Q7WYS9"/>
<dbReference type="Proteomes" id="UP000292027">
    <property type="component" value="Unassembled WGS sequence"/>
</dbReference>
<reference evidence="1 2" key="1">
    <citation type="journal article" date="2015" name="Stand. Genomic Sci.">
        <title>Genomic Encyclopedia of Bacterial and Archaeal Type Strains, Phase III: the genomes of soil and plant-associated and newly described type strains.</title>
        <authorList>
            <person name="Whitman W.B."/>
            <person name="Woyke T."/>
            <person name="Klenk H.P."/>
            <person name="Zhou Y."/>
            <person name="Lilburn T.G."/>
            <person name="Beck B.J."/>
            <person name="De Vos P."/>
            <person name="Vandamme P."/>
            <person name="Eisen J.A."/>
            <person name="Garrity G."/>
            <person name="Hugenholtz P."/>
            <person name="Kyrpides N.C."/>
        </authorList>
    </citation>
    <scope>NUCLEOTIDE SEQUENCE [LARGE SCALE GENOMIC DNA]</scope>
    <source>
        <strain evidence="1 2">VKM Ac-2540</strain>
    </source>
</reference>
<name>A0A4Q7WYS9_9ACTN</name>